<dbReference type="EMBL" id="WTYF01000004">
    <property type="protein sequence ID" value="MXO51523.1"/>
    <property type="molecule type" value="Genomic_DNA"/>
</dbReference>
<evidence type="ECO:0000313" key="1">
    <source>
        <dbReference type="EMBL" id="MXO51523.1"/>
    </source>
</evidence>
<evidence type="ECO:0000313" key="2">
    <source>
        <dbReference type="Proteomes" id="UP000444185"/>
    </source>
</evidence>
<proteinExistence type="predicted"/>
<dbReference type="Proteomes" id="UP000444185">
    <property type="component" value="Unassembled WGS sequence"/>
</dbReference>
<reference evidence="1 2" key="1">
    <citation type="submission" date="2019-12" db="EMBL/GenBank/DDBJ databases">
        <title>Genomic-based taxomic classification of the family Erythrobacteraceae.</title>
        <authorList>
            <person name="Xu L."/>
        </authorList>
    </citation>
    <scope>NUCLEOTIDE SEQUENCE [LARGE SCALE GENOMIC DNA]</scope>
    <source>
        <strain evidence="1 2">DSM 16225</strain>
    </source>
</reference>
<name>A0A844Y2H4_9SPHN</name>
<accession>A0A844Y2H4</accession>
<dbReference type="AlphaFoldDB" id="A0A844Y2H4"/>
<sequence length="49" mass="4973">MSKQLTLSAIAAALTMGLFALSAGAGFFDIPAGSQLAGQAPLFDLNARF</sequence>
<protein>
    <submittedName>
        <fullName evidence="1">Uncharacterized protein</fullName>
    </submittedName>
</protein>
<gene>
    <name evidence="1" type="ORF">GRI42_09440</name>
</gene>
<dbReference type="RefSeq" id="WP_160608252.1">
    <property type="nucleotide sequence ID" value="NZ_WTYF01000004.1"/>
</dbReference>
<comment type="caution">
    <text evidence="1">The sequence shown here is derived from an EMBL/GenBank/DDBJ whole genome shotgun (WGS) entry which is preliminary data.</text>
</comment>
<keyword evidence="2" id="KW-1185">Reference proteome</keyword>
<organism evidence="1 2">
    <name type="scientific">Qipengyuania gaetbuli</name>
    <dbReference type="NCBI Taxonomy" id="266952"/>
    <lineage>
        <taxon>Bacteria</taxon>
        <taxon>Pseudomonadati</taxon>
        <taxon>Pseudomonadota</taxon>
        <taxon>Alphaproteobacteria</taxon>
        <taxon>Sphingomonadales</taxon>
        <taxon>Erythrobacteraceae</taxon>
        <taxon>Qipengyuania</taxon>
    </lineage>
</organism>